<reference evidence="4" key="1">
    <citation type="journal article" date="2019" name="Int. J. Syst. Evol. Microbiol.">
        <title>The Global Catalogue of Microorganisms (GCM) 10K type strain sequencing project: providing services to taxonomists for standard genome sequencing and annotation.</title>
        <authorList>
            <consortium name="The Broad Institute Genomics Platform"/>
            <consortium name="The Broad Institute Genome Sequencing Center for Infectious Disease"/>
            <person name="Wu L."/>
            <person name="Ma J."/>
        </authorList>
    </citation>
    <scope>NUCLEOTIDE SEQUENCE [LARGE SCALE GENOMIC DNA]</scope>
    <source>
        <strain evidence="4">ICMP 6774ER</strain>
    </source>
</reference>
<dbReference type="Proteomes" id="UP001597368">
    <property type="component" value="Unassembled WGS sequence"/>
</dbReference>
<keyword evidence="4" id="KW-1185">Reference proteome</keyword>
<dbReference type="RefSeq" id="WP_379581320.1">
    <property type="nucleotide sequence ID" value="NZ_JBHUFV010000080.1"/>
</dbReference>
<evidence type="ECO:0000313" key="3">
    <source>
        <dbReference type="EMBL" id="MFD1939234.1"/>
    </source>
</evidence>
<evidence type="ECO:0000256" key="2">
    <source>
        <dbReference type="SAM" id="SignalP"/>
    </source>
</evidence>
<feature type="signal peptide" evidence="2">
    <location>
        <begin position="1"/>
        <end position="19"/>
    </location>
</feature>
<evidence type="ECO:0008006" key="5">
    <source>
        <dbReference type="Google" id="ProtNLM"/>
    </source>
</evidence>
<feature type="chain" id="PRO_5046793952" description="Secreted protein" evidence="2">
    <location>
        <begin position="20"/>
        <end position="114"/>
    </location>
</feature>
<evidence type="ECO:0000313" key="4">
    <source>
        <dbReference type="Proteomes" id="UP001597368"/>
    </source>
</evidence>
<feature type="region of interest" description="Disordered" evidence="1">
    <location>
        <begin position="91"/>
        <end position="114"/>
    </location>
</feature>
<accession>A0ABW4TD61</accession>
<feature type="compositionally biased region" description="Pro residues" evidence="1">
    <location>
        <begin position="105"/>
        <end position="114"/>
    </location>
</feature>
<protein>
    <recommendedName>
        <fullName evidence="5">Secreted protein</fullName>
    </recommendedName>
</protein>
<organism evidence="3 4">
    <name type="scientific">Nonomuraea mangrovi</name>
    <dbReference type="NCBI Taxonomy" id="2316207"/>
    <lineage>
        <taxon>Bacteria</taxon>
        <taxon>Bacillati</taxon>
        <taxon>Actinomycetota</taxon>
        <taxon>Actinomycetes</taxon>
        <taxon>Streptosporangiales</taxon>
        <taxon>Streptosporangiaceae</taxon>
        <taxon>Nonomuraea</taxon>
    </lineage>
</organism>
<name>A0ABW4TD61_9ACTN</name>
<gene>
    <name evidence="3" type="ORF">ACFSKW_48015</name>
</gene>
<comment type="caution">
    <text evidence="3">The sequence shown here is derived from an EMBL/GenBank/DDBJ whole genome shotgun (WGS) entry which is preliminary data.</text>
</comment>
<keyword evidence="2" id="KW-0732">Signal</keyword>
<proteinExistence type="predicted"/>
<sequence>MRTRLPAALLLLLSTLFLAGGSTPPASVTAAVHAQIARAADHHQVLPDPARPHVHAGKGVHAVGGGGLAVLTAGPPYGTHARLATAVAPRPRALGGEHHRRAPARAPPPSTPLT</sequence>
<dbReference type="EMBL" id="JBHUFV010000080">
    <property type="protein sequence ID" value="MFD1939234.1"/>
    <property type="molecule type" value="Genomic_DNA"/>
</dbReference>
<evidence type="ECO:0000256" key="1">
    <source>
        <dbReference type="SAM" id="MobiDB-lite"/>
    </source>
</evidence>